<dbReference type="AlphaFoldDB" id="A0A4P6ZL90"/>
<dbReference type="InterPro" id="IPR016156">
    <property type="entry name" value="FAD/NAD-linked_Rdtase_dimer_sf"/>
</dbReference>
<organism evidence="8 9">
    <name type="scientific">Acetilactobacillus jinshanensis</name>
    <dbReference type="NCBI Taxonomy" id="1720083"/>
    <lineage>
        <taxon>Bacteria</taxon>
        <taxon>Bacillati</taxon>
        <taxon>Bacillota</taxon>
        <taxon>Bacilli</taxon>
        <taxon>Lactobacillales</taxon>
        <taxon>Lactobacillaceae</taxon>
        <taxon>Acetilactobacillus</taxon>
    </lineage>
</organism>
<dbReference type="PANTHER" id="PTHR43014:SF5">
    <property type="entry name" value="GLUTATHIONE REDUCTASE (NADPH)"/>
    <property type="match status" value="1"/>
</dbReference>
<feature type="disulfide bond" description="Redox-active" evidence="5">
    <location>
        <begin position="43"/>
        <end position="48"/>
    </location>
</feature>
<evidence type="ECO:0000256" key="4">
    <source>
        <dbReference type="PIRSR" id="PIRSR000350-3"/>
    </source>
</evidence>
<feature type="binding site" evidence="4">
    <location>
        <position position="259"/>
    </location>
    <ligand>
        <name>NAD(+)</name>
        <dbReference type="ChEBI" id="CHEBI:57540"/>
    </ligand>
</feature>
<evidence type="ECO:0000259" key="7">
    <source>
        <dbReference type="Pfam" id="PF07992"/>
    </source>
</evidence>
<dbReference type="InterPro" id="IPR001100">
    <property type="entry name" value="Pyr_nuc-diS_OxRdtase"/>
</dbReference>
<accession>A0A4P6ZL90</accession>
<dbReference type="SUPFAM" id="SSF55424">
    <property type="entry name" value="FAD/NAD-linked reductases, dimerisation (C-terminal) domain"/>
    <property type="match status" value="1"/>
</dbReference>
<dbReference type="PIRSF" id="PIRSF000350">
    <property type="entry name" value="Mercury_reductase_MerA"/>
    <property type="match status" value="1"/>
</dbReference>
<dbReference type="PANTHER" id="PTHR43014">
    <property type="entry name" value="MERCURIC REDUCTASE"/>
    <property type="match status" value="1"/>
</dbReference>
<dbReference type="InterPro" id="IPR004099">
    <property type="entry name" value="Pyr_nucl-diS_OxRdtase_dimer"/>
</dbReference>
<keyword evidence="2" id="KW-0285">Flavoprotein</keyword>
<evidence type="ECO:0000313" key="8">
    <source>
        <dbReference type="EMBL" id="QBP18323.1"/>
    </source>
</evidence>
<keyword evidence="4" id="KW-0547">Nucleotide-binding</keyword>
<dbReference type="Pfam" id="PF02852">
    <property type="entry name" value="Pyr_redox_dim"/>
    <property type="match status" value="1"/>
</dbReference>
<feature type="binding site" evidence="4">
    <location>
        <position position="51"/>
    </location>
    <ligand>
        <name>FAD</name>
        <dbReference type="ChEBI" id="CHEBI:57692"/>
    </ligand>
</feature>
<evidence type="ECO:0000256" key="3">
    <source>
        <dbReference type="ARBA" id="ARBA00022827"/>
    </source>
</evidence>
<proteinExistence type="inferred from homology"/>
<dbReference type="KEGG" id="lji:ELX58_04045"/>
<gene>
    <name evidence="8" type="ORF">ELX58_04045</name>
</gene>
<dbReference type="RefSeq" id="WP_133441882.1">
    <property type="nucleotide sequence ID" value="NZ_CP034726.1"/>
</dbReference>
<dbReference type="InterPro" id="IPR023753">
    <property type="entry name" value="FAD/NAD-binding_dom"/>
</dbReference>
<dbReference type="PRINTS" id="PR00411">
    <property type="entry name" value="PNDRDTASEI"/>
</dbReference>
<protein>
    <submittedName>
        <fullName evidence="8">NAD(P)/FAD-dependent oxidoreductase</fullName>
    </submittedName>
</protein>
<dbReference type="Gene3D" id="3.50.50.60">
    <property type="entry name" value="FAD/NAD(P)-binding domain"/>
    <property type="match status" value="1"/>
</dbReference>
<feature type="binding site" evidence="4">
    <location>
        <begin position="172"/>
        <end position="179"/>
    </location>
    <ligand>
        <name>NAD(+)</name>
        <dbReference type="ChEBI" id="CHEBI:57540"/>
    </ligand>
</feature>
<evidence type="ECO:0000256" key="1">
    <source>
        <dbReference type="ARBA" id="ARBA00007532"/>
    </source>
</evidence>
<keyword evidence="9" id="KW-1185">Reference proteome</keyword>
<feature type="binding site" evidence="4">
    <location>
        <position position="300"/>
    </location>
    <ligand>
        <name>FAD</name>
        <dbReference type="ChEBI" id="CHEBI:57692"/>
    </ligand>
</feature>
<reference evidence="9" key="1">
    <citation type="submission" date="2018-12" db="EMBL/GenBank/DDBJ databases">
        <title>A new species of lactobacillus.</title>
        <authorList>
            <person name="Jian Y."/>
            <person name="Xin L."/>
            <person name="Hong Z.J."/>
            <person name="Ming L.Z."/>
            <person name="Hong X.Z."/>
        </authorList>
    </citation>
    <scope>NUCLEOTIDE SEQUENCE [LARGE SCALE GENOMIC DNA]</scope>
    <source>
        <strain evidence="9">HSLZ-75</strain>
    </source>
</reference>
<dbReference type="Pfam" id="PF07992">
    <property type="entry name" value="Pyr_redox_2"/>
    <property type="match status" value="1"/>
</dbReference>
<evidence type="ECO:0000256" key="5">
    <source>
        <dbReference type="PIRSR" id="PIRSR000350-4"/>
    </source>
</evidence>
<dbReference type="GO" id="GO:0000166">
    <property type="term" value="F:nucleotide binding"/>
    <property type="evidence" value="ECO:0007669"/>
    <property type="project" value="UniProtKB-KW"/>
</dbReference>
<dbReference type="PRINTS" id="PR00368">
    <property type="entry name" value="FADPNR"/>
</dbReference>
<evidence type="ECO:0000256" key="2">
    <source>
        <dbReference type="ARBA" id="ARBA00022630"/>
    </source>
</evidence>
<evidence type="ECO:0000313" key="9">
    <source>
        <dbReference type="Proteomes" id="UP000294321"/>
    </source>
</evidence>
<keyword evidence="4" id="KW-0520">NAD</keyword>
<feature type="domain" description="Pyridine nucleotide-disulphide oxidoreductase dimerisation" evidence="6">
    <location>
        <begin position="337"/>
        <end position="437"/>
    </location>
</feature>
<sequence>MNKYDYDVLYIGAGHGTFDGAAPLAKQGVKVGVAEEDRIGGTCPNWGCNAKITLDAPVKLTREQENLKNILNGHTSIDWSKNMKHKHQVIDGLPKAIGGMLKSDDIDILHGHAALVDKHTVKIGDKTKTAKNIVISTGLRPHRLDVPGKQLAHDSKDFLNLSKLPKQIAIVGAGYVAMEFATIASVSGAQVTVLMHHGQALRRFYQPYVKKVMAEMKKQGVKFVPNANVAGFAKSGDHLVVKYGHSKQLNVDYILDASGRIPNVENIGLDKVGVKYDVRKGIAVDDHLRTSVSNIYASGDVIDSKEPKLTPTAVFESTYLMKLFSGQTKAPIDFPIIPTVVFTSPRIAEMGVPVAEAEKSDQYQVVHHDLTADWYRQVDQEPVADVSLVFNKHHQLVGATEVSDKADDAIDTLLPAAELKLNKQQIGRLVYLFPSIASDAWMNL</sequence>
<dbReference type="SUPFAM" id="SSF51905">
    <property type="entry name" value="FAD/NAD(P)-binding domain"/>
    <property type="match status" value="1"/>
</dbReference>
<name>A0A4P6ZL90_9LACO</name>
<keyword evidence="3 4" id="KW-0274">FAD</keyword>
<feature type="domain" description="FAD/NAD(P)-binding" evidence="7">
    <location>
        <begin position="6"/>
        <end position="315"/>
    </location>
</feature>
<dbReference type="EMBL" id="CP034726">
    <property type="protein sequence ID" value="QBP18323.1"/>
    <property type="molecule type" value="Genomic_DNA"/>
</dbReference>
<dbReference type="InterPro" id="IPR036188">
    <property type="entry name" value="FAD/NAD-bd_sf"/>
</dbReference>
<comment type="similarity">
    <text evidence="1">Belongs to the class-I pyridine nucleotide-disulfide oxidoreductase family.</text>
</comment>
<comment type="cofactor">
    <cofactor evidence="4">
        <name>FAD</name>
        <dbReference type="ChEBI" id="CHEBI:57692"/>
    </cofactor>
    <text evidence="4">Binds 1 FAD per subunit.</text>
</comment>
<dbReference type="Proteomes" id="UP000294321">
    <property type="component" value="Chromosome"/>
</dbReference>
<dbReference type="GO" id="GO:0016491">
    <property type="term" value="F:oxidoreductase activity"/>
    <property type="evidence" value="ECO:0007669"/>
    <property type="project" value="InterPro"/>
</dbReference>
<dbReference type="OrthoDB" id="9800167at2"/>
<evidence type="ECO:0000259" key="6">
    <source>
        <dbReference type="Pfam" id="PF02852"/>
    </source>
</evidence>